<organism evidence="16 17">
    <name type="scientific">Candidatus Contendobacter odensis Run_B_J11</name>
    <dbReference type="NCBI Taxonomy" id="1400861"/>
    <lineage>
        <taxon>Bacteria</taxon>
        <taxon>Pseudomonadati</taxon>
        <taxon>Pseudomonadota</taxon>
        <taxon>Gammaproteobacteria</taxon>
        <taxon>Candidatus Competibacteraceae</taxon>
        <taxon>Candidatus Contendibacter</taxon>
    </lineage>
</organism>
<evidence type="ECO:0000256" key="2">
    <source>
        <dbReference type="ARBA" id="ARBA00004141"/>
    </source>
</evidence>
<dbReference type="OrthoDB" id="9809766at2"/>
<keyword evidence="8 16" id="KW-0418">Kinase</keyword>
<keyword evidence="12 13" id="KW-0472">Membrane</keyword>
<protein>
    <recommendedName>
        <fullName evidence="3">histidine kinase</fullName>
        <ecNumber evidence="3">2.7.13.3</ecNumber>
    </recommendedName>
</protein>
<evidence type="ECO:0000256" key="7">
    <source>
        <dbReference type="ARBA" id="ARBA00022741"/>
    </source>
</evidence>
<dbReference type="PRINTS" id="PR00344">
    <property type="entry name" value="BCTRLSENSOR"/>
</dbReference>
<keyword evidence="11" id="KW-0902">Two-component regulatory system</keyword>
<comment type="caution">
    <text evidence="16">The sequence shown here is derived from an EMBL/GenBank/DDBJ whole genome shotgun (WGS) entry which is preliminary data.</text>
</comment>
<dbReference type="InterPro" id="IPR003661">
    <property type="entry name" value="HisK_dim/P_dom"/>
</dbReference>
<dbReference type="Gene3D" id="1.10.287.130">
    <property type="match status" value="1"/>
</dbReference>
<keyword evidence="5" id="KW-0808">Transferase</keyword>
<dbReference type="InterPro" id="IPR004358">
    <property type="entry name" value="Sig_transdc_His_kin-like_C"/>
</dbReference>
<evidence type="ECO:0000256" key="4">
    <source>
        <dbReference type="ARBA" id="ARBA00022553"/>
    </source>
</evidence>
<dbReference type="Proteomes" id="UP000019184">
    <property type="component" value="Unassembled WGS sequence"/>
</dbReference>
<dbReference type="RefSeq" id="WP_034431737.1">
    <property type="nucleotide sequence ID" value="NZ_CBTK010000084.1"/>
</dbReference>
<dbReference type="SUPFAM" id="SSF55874">
    <property type="entry name" value="ATPase domain of HSP90 chaperone/DNA topoisomerase II/histidine kinase"/>
    <property type="match status" value="1"/>
</dbReference>
<evidence type="ECO:0000313" key="17">
    <source>
        <dbReference type="Proteomes" id="UP000019184"/>
    </source>
</evidence>
<keyword evidence="4" id="KW-0597">Phosphoprotein</keyword>
<dbReference type="CDD" id="cd00075">
    <property type="entry name" value="HATPase"/>
    <property type="match status" value="1"/>
</dbReference>
<comment type="catalytic activity">
    <reaction evidence="1">
        <text>ATP + protein L-histidine = ADP + protein N-phospho-L-histidine.</text>
        <dbReference type="EC" id="2.7.13.3"/>
    </reaction>
</comment>
<dbReference type="PANTHER" id="PTHR45436">
    <property type="entry name" value="SENSOR HISTIDINE KINASE YKOH"/>
    <property type="match status" value="1"/>
</dbReference>
<evidence type="ECO:0000256" key="8">
    <source>
        <dbReference type="ARBA" id="ARBA00022777"/>
    </source>
</evidence>
<dbReference type="InterPro" id="IPR036097">
    <property type="entry name" value="HisK_dim/P_sf"/>
</dbReference>
<keyword evidence="7" id="KW-0547">Nucleotide-binding</keyword>
<evidence type="ECO:0000256" key="1">
    <source>
        <dbReference type="ARBA" id="ARBA00000085"/>
    </source>
</evidence>
<dbReference type="Pfam" id="PF02518">
    <property type="entry name" value="HATPase_c"/>
    <property type="match status" value="1"/>
</dbReference>
<dbReference type="PANTHER" id="PTHR45436:SF14">
    <property type="entry name" value="SENSOR PROTEIN QSEC"/>
    <property type="match status" value="1"/>
</dbReference>
<feature type="domain" description="Histidine kinase" evidence="14">
    <location>
        <begin position="222"/>
        <end position="435"/>
    </location>
</feature>
<keyword evidence="10 13" id="KW-1133">Transmembrane helix</keyword>
<dbReference type="InterPro" id="IPR003660">
    <property type="entry name" value="HAMP_dom"/>
</dbReference>
<dbReference type="InterPro" id="IPR036890">
    <property type="entry name" value="HATPase_C_sf"/>
</dbReference>
<accession>A0A7U7GAJ6</accession>
<dbReference type="InterPro" id="IPR003594">
    <property type="entry name" value="HATPase_dom"/>
</dbReference>
<evidence type="ECO:0000256" key="12">
    <source>
        <dbReference type="ARBA" id="ARBA00023136"/>
    </source>
</evidence>
<evidence type="ECO:0000256" key="9">
    <source>
        <dbReference type="ARBA" id="ARBA00022840"/>
    </source>
</evidence>
<dbReference type="Gene3D" id="3.30.565.10">
    <property type="entry name" value="Histidine kinase-like ATPase, C-terminal domain"/>
    <property type="match status" value="1"/>
</dbReference>
<evidence type="ECO:0000256" key="3">
    <source>
        <dbReference type="ARBA" id="ARBA00012438"/>
    </source>
</evidence>
<dbReference type="InterPro" id="IPR050428">
    <property type="entry name" value="TCS_sensor_his_kinase"/>
</dbReference>
<evidence type="ECO:0000256" key="11">
    <source>
        <dbReference type="ARBA" id="ARBA00023012"/>
    </source>
</evidence>
<dbReference type="AlphaFoldDB" id="A0A7U7GAJ6"/>
<dbReference type="InterPro" id="IPR005467">
    <property type="entry name" value="His_kinase_dom"/>
</dbReference>
<keyword evidence="6 13" id="KW-0812">Transmembrane</keyword>
<sequence length="436" mass="47162">MTSIRQRLLAGLLVGLTLVLGVAGYATYYQARAEVNALFDYQLQQAALALRSQNLLALAMSGQVGDGEGDLLVQIWDRGGGLLYVSRKAWELPFATQPGFADLLWRDQRWRLFALHVSDRIVQVAQPARLRLRMSADIALRNLAPFLLLLPGMALVIWFGVGAGLQPLHRLAADIEQRRPGALEPVMAERLPAEITPLVHALNDLLARLAHTLDAQRQFIADAAHELRTPLTAVRLQAEMAQRATDMADRAATLDALRAGLLRASHLIEQLLALARLDAGSTVSRVEAVDLLDLAKRVITEYAPIADDRSLDLGLLPSEAATIAGDPGELRTLLGNLMDNALRYTPTGGRVDVQIQRIGDDAVLTVSDTGPGIPAAERAQVFGRFHRGAHTVAPGSGLGLAIVQRIADRHRANIHLEDAEAGQGLRVVVRVPTTVG</sequence>
<dbReference type="SMART" id="SM00387">
    <property type="entry name" value="HATPase_c"/>
    <property type="match status" value="1"/>
</dbReference>
<keyword evidence="9" id="KW-0067">ATP-binding</keyword>
<dbReference type="GO" id="GO:0005524">
    <property type="term" value="F:ATP binding"/>
    <property type="evidence" value="ECO:0007669"/>
    <property type="project" value="UniProtKB-KW"/>
</dbReference>
<dbReference type="EMBL" id="CBTK010000084">
    <property type="protein sequence ID" value="CDH44551.1"/>
    <property type="molecule type" value="Genomic_DNA"/>
</dbReference>
<evidence type="ECO:0000256" key="13">
    <source>
        <dbReference type="SAM" id="Phobius"/>
    </source>
</evidence>
<dbReference type="Pfam" id="PF00512">
    <property type="entry name" value="HisKA"/>
    <property type="match status" value="1"/>
</dbReference>
<dbReference type="InterPro" id="IPR013727">
    <property type="entry name" value="2CSK_N"/>
</dbReference>
<comment type="subcellular location">
    <subcellularLocation>
        <location evidence="2">Membrane</location>
        <topology evidence="2">Multi-pass membrane protein</topology>
    </subcellularLocation>
</comment>
<dbReference type="GO" id="GO:0000155">
    <property type="term" value="F:phosphorelay sensor kinase activity"/>
    <property type="evidence" value="ECO:0007669"/>
    <property type="project" value="InterPro"/>
</dbReference>
<gene>
    <name evidence="16" type="ORF">BN874_1740003</name>
</gene>
<dbReference type="SUPFAM" id="SSF47384">
    <property type="entry name" value="Homodimeric domain of signal transducing histidine kinase"/>
    <property type="match status" value="1"/>
</dbReference>
<evidence type="ECO:0000259" key="15">
    <source>
        <dbReference type="PROSITE" id="PS50885"/>
    </source>
</evidence>
<name>A0A7U7GAJ6_9GAMM</name>
<evidence type="ECO:0000259" key="14">
    <source>
        <dbReference type="PROSITE" id="PS50109"/>
    </source>
</evidence>
<dbReference type="PROSITE" id="PS50109">
    <property type="entry name" value="HIS_KIN"/>
    <property type="match status" value="1"/>
</dbReference>
<feature type="transmembrane region" description="Helical" evidence="13">
    <location>
        <begin position="143"/>
        <end position="161"/>
    </location>
</feature>
<proteinExistence type="predicted"/>
<dbReference type="GO" id="GO:0005886">
    <property type="term" value="C:plasma membrane"/>
    <property type="evidence" value="ECO:0007669"/>
    <property type="project" value="TreeGrafter"/>
</dbReference>
<dbReference type="PROSITE" id="PS50885">
    <property type="entry name" value="HAMP"/>
    <property type="match status" value="1"/>
</dbReference>
<feature type="domain" description="HAMP" evidence="15">
    <location>
        <begin position="162"/>
        <end position="214"/>
    </location>
</feature>
<evidence type="ECO:0000313" key="16">
    <source>
        <dbReference type="EMBL" id="CDH44551.1"/>
    </source>
</evidence>
<dbReference type="EC" id="2.7.13.3" evidence="3"/>
<keyword evidence="17" id="KW-1185">Reference proteome</keyword>
<evidence type="ECO:0000256" key="6">
    <source>
        <dbReference type="ARBA" id="ARBA00022692"/>
    </source>
</evidence>
<evidence type="ECO:0000256" key="5">
    <source>
        <dbReference type="ARBA" id="ARBA00022679"/>
    </source>
</evidence>
<evidence type="ECO:0000256" key="10">
    <source>
        <dbReference type="ARBA" id="ARBA00022989"/>
    </source>
</evidence>
<dbReference type="Pfam" id="PF08521">
    <property type="entry name" value="2CSK_N"/>
    <property type="match status" value="1"/>
</dbReference>
<dbReference type="CDD" id="cd00082">
    <property type="entry name" value="HisKA"/>
    <property type="match status" value="1"/>
</dbReference>
<reference evidence="16 17" key="1">
    <citation type="journal article" date="2014" name="ISME J.">
        <title>Candidatus Competibacter-lineage genomes retrieved from metagenomes reveal functional metabolic diversity.</title>
        <authorList>
            <person name="McIlroy S.J."/>
            <person name="Albertsen M."/>
            <person name="Andresen E.K."/>
            <person name="Saunders A.M."/>
            <person name="Kristiansen R."/>
            <person name="Stokholm-Bjerregaard M."/>
            <person name="Nielsen K.L."/>
            <person name="Nielsen P.H."/>
        </authorList>
    </citation>
    <scope>NUCLEOTIDE SEQUENCE [LARGE SCALE GENOMIC DNA]</scope>
    <source>
        <strain evidence="16 17">Run_B_J11</strain>
    </source>
</reference>
<dbReference type="SMART" id="SM00388">
    <property type="entry name" value="HisKA"/>
    <property type="match status" value="1"/>
</dbReference>